<organism evidence="1 2">
    <name type="scientific">Symbiodinium pilosum</name>
    <name type="common">Dinoflagellate</name>
    <dbReference type="NCBI Taxonomy" id="2952"/>
    <lineage>
        <taxon>Eukaryota</taxon>
        <taxon>Sar</taxon>
        <taxon>Alveolata</taxon>
        <taxon>Dinophyceae</taxon>
        <taxon>Suessiales</taxon>
        <taxon>Symbiodiniaceae</taxon>
        <taxon>Symbiodinium</taxon>
    </lineage>
</organism>
<evidence type="ECO:0000313" key="1">
    <source>
        <dbReference type="EMBL" id="CAE7701192.1"/>
    </source>
</evidence>
<dbReference type="Proteomes" id="UP000649617">
    <property type="component" value="Unassembled WGS sequence"/>
</dbReference>
<comment type="caution">
    <text evidence="1">The sequence shown here is derived from an EMBL/GenBank/DDBJ whole genome shotgun (WGS) entry which is preliminary data.</text>
</comment>
<feature type="non-terminal residue" evidence="1">
    <location>
        <position position="183"/>
    </location>
</feature>
<accession>A0A812X0P0</accession>
<dbReference type="OrthoDB" id="416231at2759"/>
<feature type="non-terminal residue" evidence="1">
    <location>
        <position position="1"/>
    </location>
</feature>
<keyword evidence="2" id="KW-1185">Reference proteome</keyword>
<protein>
    <submittedName>
        <fullName evidence="1">Uncharacterized protein</fullName>
    </submittedName>
</protein>
<evidence type="ECO:0000313" key="2">
    <source>
        <dbReference type="Proteomes" id="UP000649617"/>
    </source>
</evidence>
<dbReference type="EMBL" id="CAJNIZ010044794">
    <property type="protein sequence ID" value="CAE7701192.1"/>
    <property type="molecule type" value="Genomic_DNA"/>
</dbReference>
<sequence length="183" mass="20293">EPYAVPCGNTWMKDHWNKWQGYSFYTSDAAIEKCVTVSFSFSAQPVLAFVAGVQFDILPGPLFQLDTQVCWPTHQPGGVDLSVLRSVLKTSGYVLFTRTLRLAQRFGGNTDFVNENINGATQTWRSQFGLSSARGESGTGFESMKRSALLEGNQSQTKAAKADSDTLFWQDEEDMYLASVDYG</sequence>
<name>A0A812X0P0_SYMPI</name>
<proteinExistence type="predicted"/>
<dbReference type="AlphaFoldDB" id="A0A812X0P0"/>
<gene>
    <name evidence="1" type="ORF">SPIL2461_LOCUS19718</name>
</gene>
<reference evidence="1" key="1">
    <citation type="submission" date="2021-02" db="EMBL/GenBank/DDBJ databases">
        <authorList>
            <person name="Dougan E. K."/>
            <person name="Rhodes N."/>
            <person name="Thang M."/>
            <person name="Chan C."/>
        </authorList>
    </citation>
    <scope>NUCLEOTIDE SEQUENCE</scope>
</reference>